<keyword evidence="1" id="KW-0812">Transmembrane</keyword>
<keyword evidence="3" id="KW-1185">Reference proteome</keyword>
<organism evidence="2 3">
    <name type="scientific">Clonorchis sinensis</name>
    <name type="common">Chinese liver fluke</name>
    <dbReference type="NCBI Taxonomy" id="79923"/>
    <lineage>
        <taxon>Eukaryota</taxon>
        <taxon>Metazoa</taxon>
        <taxon>Spiralia</taxon>
        <taxon>Lophotrochozoa</taxon>
        <taxon>Platyhelminthes</taxon>
        <taxon>Trematoda</taxon>
        <taxon>Digenea</taxon>
        <taxon>Opisthorchiida</taxon>
        <taxon>Opisthorchiata</taxon>
        <taxon>Opisthorchiidae</taxon>
        <taxon>Clonorchis</taxon>
    </lineage>
</organism>
<dbReference type="PANTHER" id="PTHR11785">
    <property type="entry name" value="AMINO ACID TRANSPORTER"/>
    <property type="match status" value="1"/>
</dbReference>
<dbReference type="AlphaFoldDB" id="G7YB69"/>
<keyword evidence="1" id="KW-0472">Membrane</keyword>
<sequence length="148" mass="16524">VLLSIFFQFSPDLYVLIEFTGLAFTVVSGIAVCSLIHIKRKNPGLNQTKFKLPMFLPVLYLIVNFAIGIFSIYNAPLNSLICLGLMAIGIPLYILGIAWKNKPLFIQNASYKFTVTMQKVFNVVQQEAVPKVSPVILEEENGVQMRGL</sequence>
<proteinExistence type="predicted"/>
<name>G7YB69_CLOSI</name>
<evidence type="ECO:0000256" key="1">
    <source>
        <dbReference type="SAM" id="Phobius"/>
    </source>
</evidence>
<feature type="non-terminal residue" evidence="2">
    <location>
        <position position="1"/>
    </location>
</feature>
<reference key="2">
    <citation type="submission" date="2011-10" db="EMBL/GenBank/DDBJ databases">
        <title>The genome and transcriptome sequence of Clonorchis sinensis provide insights into the carcinogenic liver fluke.</title>
        <authorList>
            <person name="Wang X."/>
            <person name="Huang Y."/>
            <person name="Chen W."/>
            <person name="Liu H."/>
            <person name="Guo L."/>
            <person name="Chen Y."/>
            <person name="Luo F."/>
            <person name="Zhou W."/>
            <person name="Sun J."/>
            <person name="Mao Q."/>
            <person name="Liang P."/>
            <person name="Zhou C."/>
            <person name="Tian Y."/>
            <person name="Men J."/>
            <person name="Lv X."/>
            <person name="Huang L."/>
            <person name="Zhou J."/>
            <person name="Hu Y."/>
            <person name="Li R."/>
            <person name="Zhang F."/>
            <person name="Lei H."/>
            <person name="Li X."/>
            <person name="Hu X."/>
            <person name="Liang C."/>
            <person name="Xu J."/>
            <person name="Wu Z."/>
            <person name="Yu X."/>
        </authorList>
    </citation>
    <scope>NUCLEOTIDE SEQUENCE</scope>
    <source>
        <strain>Henan</strain>
    </source>
</reference>
<dbReference type="Gene3D" id="1.20.1740.10">
    <property type="entry name" value="Amino acid/polyamine transporter I"/>
    <property type="match status" value="1"/>
</dbReference>
<dbReference type="PANTHER" id="PTHR11785:SF528">
    <property type="entry name" value="AMINO ACID TRANSPORTER PROTEIN JHI-21"/>
    <property type="match status" value="1"/>
</dbReference>
<feature type="transmembrane region" description="Helical" evidence="1">
    <location>
        <begin position="13"/>
        <end position="38"/>
    </location>
</feature>
<evidence type="ECO:0000313" key="3">
    <source>
        <dbReference type="Proteomes" id="UP000008909"/>
    </source>
</evidence>
<accession>G7YB69</accession>
<dbReference type="EMBL" id="DF143022">
    <property type="protein sequence ID" value="GAA50203.1"/>
    <property type="molecule type" value="Genomic_DNA"/>
</dbReference>
<feature type="transmembrane region" description="Helical" evidence="1">
    <location>
        <begin position="50"/>
        <end position="72"/>
    </location>
</feature>
<dbReference type="Proteomes" id="UP000008909">
    <property type="component" value="Unassembled WGS sequence"/>
</dbReference>
<dbReference type="GO" id="GO:0015179">
    <property type="term" value="F:L-amino acid transmembrane transporter activity"/>
    <property type="evidence" value="ECO:0007669"/>
    <property type="project" value="TreeGrafter"/>
</dbReference>
<evidence type="ECO:0000313" key="2">
    <source>
        <dbReference type="EMBL" id="GAA50203.1"/>
    </source>
</evidence>
<protein>
    <submittedName>
        <fullName evidence="2">Cystine/glutamate transporter</fullName>
    </submittedName>
</protein>
<feature type="transmembrane region" description="Helical" evidence="1">
    <location>
        <begin position="78"/>
        <end position="99"/>
    </location>
</feature>
<dbReference type="InterPro" id="IPR050598">
    <property type="entry name" value="AminoAcid_Transporter"/>
</dbReference>
<reference evidence="2" key="1">
    <citation type="journal article" date="2011" name="Genome Biol.">
        <title>The draft genome of the carcinogenic human liver fluke Clonorchis sinensis.</title>
        <authorList>
            <person name="Wang X."/>
            <person name="Chen W."/>
            <person name="Huang Y."/>
            <person name="Sun J."/>
            <person name="Men J."/>
            <person name="Liu H."/>
            <person name="Luo F."/>
            <person name="Guo L."/>
            <person name="Lv X."/>
            <person name="Deng C."/>
            <person name="Zhou C."/>
            <person name="Fan Y."/>
            <person name="Li X."/>
            <person name="Huang L."/>
            <person name="Hu Y."/>
            <person name="Liang C."/>
            <person name="Hu X."/>
            <person name="Xu J."/>
            <person name="Yu X."/>
        </authorList>
    </citation>
    <scope>NUCLEOTIDE SEQUENCE [LARGE SCALE GENOMIC DNA]</scope>
    <source>
        <strain evidence="2">Henan</strain>
    </source>
</reference>
<gene>
    <name evidence="2" type="ORF">CLF_104227</name>
</gene>
<keyword evidence="1" id="KW-1133">Transmembrane helix</keyword>